<feature type="transmembrane region" description="Helical" evidence="1">
    <location>
        <begin position="21"/>
        <end position="42"/>
    </location>
</feature>
<evidence type="ECO:0000313" key="3">
    <source>
        <dbReference type="Proteomes" id="UP000198440"/>
    </source>
</evidence>
<evidence type="ECO:0000256" key="1">
    <source>
        <dbReference type="SAM" id="Phobius"/>
    </source>
</evidence>
<proteinExistence type="predicted"/>
<dbReference type="EMBL" id="FZON01000054">
    <property type="protein sequence ID" value="SNT07220.1"/>
    <property type="molecule type" value="Genomic_DNA"/>
</dbReference>
<gene>
    <name evidence="2" type="ORF">SAMN04488078_105429</name>
</gene>
<dbReference type="InterPro" id="IPR001036">
    <property type="entry name" value="Acrflvin-R"/>
</dbReference>
<dbReference type="Gene3D" id="1.20.1640.10">
    <property type="entry name" value="Multidrug efflux transporter AcrB transmembrane domain"/>
    <property type="match status" value="1"/>
</dbReference>
<protein>
    <submittedName>
        <fullName evidence="2">AcrB/AcrD/AcrF family protein</fullName>
    </submittedName>
</protein>
<dbReference type="SUPFAM" id="SSF82714">
    <property type="entry name" value="Multidrug efflux transporter AcrB TolC docking domain, DN and DC subdomains"/>
    <property type="match status" value="1"/>
</dbReference>
<evidence type="ECO:0000313" key="2">
    <source>
        <dbReference type="EMBL" id="SNT07220.1"/>
    </source>
</evidence>
<dbReference type="PANTHER" id="PTHR32063">
    <property type="match status" value="1"/>
</dbReference>
<dbReference type="Gene3D" id="3.30.2090.10">
    <property type="entry name" value="Multidrug efflux transporter AcrB TolC docking domain, DN and DC subdomains"/>
    <property type="match status" value="1"/>
</dbReference>
<accession>A0A239JN42</accession>
<dbReference type="SUPFAM" id="SSF82693">
    <property type="entry name" value="Multidrug efflux transporter AcrB pore domain, PN1, PN2, PC1 and PC2 subdomains"/>
    <property type="match status" value="1"/>
</dbReference>
<keyword evidence="1" id="KW-1133">Transmembrane helix</keyword>
<dbReference type="AlphaFoldDB" id="A0A239JN42"/>
<dbReference type="Gene3D" id="3.30.70.1430">
    <property type="entry name" value="Multidrug efflux transporter AcrB pore domain"/>
    <property type="match status" value="1"/>
</dbReference>
<dbReference type="GO" id="GO:0042910">
    <property type="term" value="F:xenobiotic transmembrane transporter activity"/>
    <property type="evidence" value="ECO:0007669"/>
    <property type="project" value="TreeGrafter"/>
</dbReference>
<organism evidence="2 3">
    <name type="scientific">Antarctobacter heliothermus</name>
    <dbReference type="NCBI Taxonomy" id="74033"/>
    <lineage>
        <taxon>Bacteria</taxon>
        <taxon>Pseudomonadati</taxon>
        <taxon>Pseudomonadota</taxon>
        <taxon>Alphaproteobacteria</taxon>
        <taxon>Rhodobacterales</taxon>
        <taxon>Roseobacteraceae</taxon>
        <taxon>Antarctobacter</taxon>
    </lineage>
</organism>
<dbReference type="RefSeq" id="WP_089279728.1">
    <property type="nucleotide sequence ID" value="NZ_FZON01000054.1"/>
</dbReference>
<dbReference type="Proteomes" id="UP000198440">
    <property type="component" value="Unassembled WGS sequence"/>
</dbReference>
<dbReference type="GO" id="GO:0005886">
    <property type="term" value="C:plasma membrane"/>
    <property type="evidence" value="ECO:0007669"/>
    <property type="project" value="TreeGrafter"/>
</dbReference>
<dbReference type="Pfam" id="PF00873">
    <property type="entry name" value="ACR_tran"/>
    <property type="match status" value="1"/>
</dbReference>
<dbReference type="PANTHER" id="PTHR32063:SF33">
    <property type="entry name" value="RND SUPERFAMILY EFFLUX PUMP PERMEASE COMPONENT"/>
    <property type="match status" value="1"/>
</dbReference>
<sequence length="340" mass="36524">MKVVRAQTPSQRDRGIIAYFTGHRTAASFVMVLMLALGIFAATKIRSQFFPDVVIDTVTVVVDWDGAGPEEVDSAIVALLEPALQTIEGVESTTSVSKDGSATVTLVLEAGWDMGRATEDVKAAVETLRNLPDTADEPIVRRGVWKDKVTEVAIYGDISPEQLGQIGDDLVGRLFRAGVTRTTITGVAAPQIEVTVPEVSRVRTDTTLKDVANAIAAQANTRPAGEVSGGLSRLRAGEELRKAEDIRNMVTRLAPDGSKLYVRNLARVTVTGADAGRAYYLEGKPGVLIRVDRTSDGDALGLYRTVKSVTEEMRPGLPAGVDIKLINARANFITDQRAFC</sequence>
<dbReference type="OrthoDB" id="174266at2"/>
<name>A0A239JN42_9RHOB</name>
<dbReference type="InterPro" id="IPR027463">
    <property type="entry name" value="AcrB_DN_DC_subdom"/>
</dbReference>
<reference evidence="2 3" key="1">
    <citation type="submission" date="2017-06" db="EMBL/GenBank/DDBJ databases">
        <authorList>
            <person name="Kim H.J."/>
            <person name="Triplett B.A."/>
        </authorList>
    </citation>
    <scope>NUCLEOTIDE SEQUENCE [LARGE SCALE GENOMIC DNA]</scope>
    <source>
        <strain evidence="2 3">DSM 11445</strain>
    </source>
</reference>
<dbReference type="Gene3D" id="3.30.70.1320">
    <property type="entry name" value="Multidrug efflux transporter AcrB pore domain like"/>
    <property type="match status" value="1"/>
</dbReference>
<keyword evidence="1" id="KW-0812">Transmembrane</keyword>
<keyword evidence="1" id="KW-0472">Membrane</keyword>